<dbReference type="Proteomes" id="UP000319449">
    <property type="component" value="Unassembled WGS sequence"/>
</dbReference>
<organism evidence="2 3">
    <name type="scientific">Geobacter argillaceus</name>
    <dbReference type="NCBI Taxonomy" id="345631"/>
    <lineage>
        <taxon>Bacteria</taxon>
        <taxon>Pseudomonadati</taxon>
        <taxon>Thermodesulfobacteriota</taxon>
        <taxon>Desulfuromonadia</taxon>
        <taxon>Geobacterales</taxon>
        <taxon>Geobacteraceae</taxon>
        <taxon>Geobacter</taxon>
    </lineage>
</organism>
<dbReference type="OrthoDB" id="5397420at2"/>
<evidence type="ECO:0000256" key="1">
    <source>
        <dbReference type="ARBA" id="ARBA00006450"/>
    </source>
</evidence>
<dbReference type="Gene3D" id="1.10.10.610">
    <property type="entry name" value="YehU-like"/>
    <property type="match status" value="1"/>
</dbReference>
<name>A0A562VNM5_9BACT</name>
<dbReference type="AlphaFoldDB" id="A0A562VNM5"/>
<protein>
    <recommendedName>
        <fullName evidence="4">YheU family protein</fullName>
    </recommendedName>
</protein>
<evidence type="ECO:0000313" key="2">
    <source>
        <dbReference type="EMBL" id="TWJ19337.1"/>
    </source>
</evidence>
<comment type="caution">
    <text evidence="2">The sequence shown here is derived from an EMBL/GenBank/DDBJ whole genome shotgun (WGS) entry which is preliminary data.</text>
</comment>
<comment type="similarity">
    <text evidence="1">Belongs to the UPF0270 family.</text>
</comment>
<dbReference type="EMBL" id="VLLN01000009">
    <property type="protein sequence ID" value="TWJ19337.1"/>
    <property type="molecule type" value="Genomic_DNA"/>
</dbReference>
<dbReference type="RefSeq" id="WP_145021358.1">
    <property type="nucleotide sequence ID" value="NZ_VLLN01000009.1"/>
</dbReference>
<evidence type="ECO:0008006" key="4">
    <source>
        <dbReference type="Google" id="ProtNLM"/>
    </source>
</evidence>
<proteinExistence type="inferred from homology"/>
<dbReference type="Pfam" id="PF06794">
    <property type="entry name" value="UPF0270"/>
    <property type="match status" value="1"/>
</dbReference>
<dbReference type="InterPro" id="IPR010648">
    <property type="entry name" value="UPF0270"/>
</dbReference>
<evidence type="ECO:0000313" key="3">
    <source>
        <dbReference type="Proteomes" id="UP000319449"/>
    </source>
</evidence>
<dbReference type="SUPFAM" id="SSF118001">
    <property type="entry name" value="YehU-like"/>
    <property type="match status" value="1"/>
</dbReference>
<sequence>MPQQVENDHREEGVEIPLDRLQPDTLRNIVSEFVTREWEEVGETSYTLDEKIEQVLRQLQEKKAKVVFDATSNSCNIVQQ</sequence>
<gene>
    <name evidence="2" type="ORF">JN12_01750</name>
</gene>
<keyword evidence="3" id="KW-1185">Reference proteome</keyword>
<accession>A0A562VNM5</accession>
<dbReference type="InterPro" id="IPR036685">
    <property type="entry name" value="YehU-like_sf"/>
</dbReference>
<reference evidence="2 3" key="1">
    <citation type="submission" date="2019-07" db="EMBL/GenBank/DDBJ databases">
        <title>Genomic Encyclopedia of Archaeal and Bacterial Type Strains, Phase II (KMG-II): from individual species to whole genera.</title>
        <authorList>
            <person name="Goeker M."/>
        </authorList>
    </citation>
    <scope>NUCLEOTIDE SEQUENCE [LARGE SCALE GENOMIC DNA]</scope>
    <source>
        <strain evidence="2 3">ATCC BAA-1139</strain>
    </source>
</reference>